<proteinExistence type="predicted"/>
<comment type="caution">
    <text evidence="1">The sequence shown here is derived from an EMBL/GenBank/DDBJ whole genome shotgun (WGS) entry which is preliminary data.</text>
</comment>
<gene>
    <name evidence="1" type="ORF">Tco_1015391</name>
</gene>
<sequence>MILGRIPILTTLVGSDRKRPLTRRLNPTQEFTEEKHRCFCMGAGRYDREIDSKIEVVMGFPLKYFLDAYKGYHQVQMAEEDEEKTAFYTDQVMSFNVSKKGNDFSADRERKRFSAANCPARLYISPQALGDCISAMSLVFAGLARMPSEVTMYPKNFPSVTLNEHFFGFSFMLILLRLLNVSAIKRFPRAQEDGPRPTGSNDSSPERNLVCIPSDIKRSSKCSTVSALRHLSRRLRRYFEAHPITVITDQPFKQILNKADISGRLAQYSVELVAYNITYEPRSAIKGQILADFINEMERLVLKVLGHA</sequence>
<accession>A0ABQ5FKS2</accession>
<organism evidence="1 2">
    <name type="scientific">Tanacetum coccineum</name>
    <dbReference type="NCBI Taxonomy" id="301880"/>
    <lineage>
        <taxon>Eukaryota</taxon>
        <taxon>Viridiplantae</taxon>
        <taxon>Streptophyta</taxon>
        <taxon>Embryophyta</taxon>
        <taxon>Tracheophyta</taxon>
        <taxon>Spermatophyta</taxon>
        <taxon>Magnoliopsida</taxon>
        <taxon>eudicotyledons</taxon>
        <taxon>Gunneridae</taxon>
        <taxon>Pentapetalae</taxon>
        <taxon>asterids</taxon>
        <taxon>campanulids</taxon>
        <taxon>Asterales</taxon>
        <taxon>Asteraceae</taxon>
        <taxon>Asteroideae</taxon>
        <taxon>Anthemideae</taxon>
        <taxon>Anthemidinae</taxon>
        <taxon>Tanacetum</taxon>
    </lineage>
</organism>
<name>A0ABQ5FKS2_9ASTR</name>
<protein>
    <recommendedName>
        <fullName evidence="3">Reverse transcriptase RNase H-like domain-containing protein</fullName>
    </recommendedName>
</protein>
<dbReference type="EMBL" id="BQNB010017500">
    <property type="protein sequence ID" value="GJT63911.1"/>
    <property type="molecule type" value="Genomic_DNA"/>
</dbReference>
<keyword evidence="2" id="KW-1185">Reference proteome</keyword>
<evidence type="ECO:0008006" key="3">
    <source>
        <dbReference type="Google" id="ProtNLM"/>
    </source>
</evidence>
<dbReference type="SUPFAM" id="SSF56672">
    <property type="entry name" value="DNA/RNA polymerases"/>
    <property type="match status" value="1"/>
</dbReference>
<dbReference type="PANTHER" id="PTHR48475:SF2">
    <property type="entry name" value="RIBONUCLEASE H"/>
    <property type="match status" value="1"/>
</dbReference>
<dbReference type="Proteomes" id="UP001151760">
    <property type="component" value="Unassembled WGS sequence"/>
</dbReference>
<reference evidence="1" key="2">
    <citation type="submission" date="2022-01" db="EMBL/GenBank/DDBJ databases">
        <authorList>
            <person name="Yamashiro T."/>
            <person name="Shiraishi A."/>
            <person name="Satake H."/>
            <person name="Nakayama K."/>
        </authorList>
    </citation>
    <scope>NUCLEOTIDE SEQUENCE</scope>
</reference>
<dbReference type="PANTHER" id="PTHR48475">
    <property type="entry name" value="RIBONUCLEASE H"/>
    <property type="match status" value="1"/>
</dbReference>
<evidence type="ECO:0000313" key="2">
    <source>
        <dbReference type="Proteomes" id="UP001151760"/>
    </source>
</evidence>
<dbReference type="InterPro" id="IPR043502">
    <property type="entry name" value="DNA/RNA_pol_sf"/>
</dbReference>
<evidence type="ECO:0000313" key="1">
    <source>
        <dbReference type="EMBL" id="GJT63911.1"/>
    </source>
</evidence>
<reference evidence="1" key="1">
    <citation type="journal article" date="2022" name="Int. J. Mol. Sci.">
        <title>Draft Genome of Tanacetum Coccineum: Genomic Comparison of Closely Related Tanacetum-Family Plants.</title>
        <authorList>
            <person name="Yamashiro T."/>
            <person name="Shiraishi A."/>
            <person name="Nakayama K."/>
            <person name="Satake H."/>
        </authorList>
    </citation>
    <scope>NUCLEOTIDE SEQUENCE</scope>
</reference>